<dbReference type="Proteomes" id="UP001241605">
    <property type="component" value="Chromosome"/>
</dbReference>
<evidence type="ECO:0000313" key="1">
    <source>
        <dbReference type="EMBL" id="WGW05326.1"/>
    </source>
</evidence>
<evidence type="ECO:0000313" key="2">
    <source>
        <dbReference type="Proteomes" id="UP001241605"/>
    </source>
</evidence>
<reference evidence="1 2" key="1">
    <citation type="submission" date="2023-05" db="EMBL/GenBank/DDBJ databases">
        <title>YMD87, complete Genome.</title>
        <authorList>
            <person name="Zhang J."/>
            <person name="Xu X."/>
        </authorList>
    </citation>
    <scope>NUCLEOTIDE SEQUENCE [LARGE SCALE GENOMIC DNA]</scope>
    <source>
        <strain evidence="1 2">YMD87</strain>
    </source>
</reference>
<name>A0ABY8QMT9_9RHOB</name>
<protein>
    <submittedName>
        <fullName evidence="1">Uncharacterized protein</fullName>
    </submittedName>
</protein>
<organism evidence="1 2">
    <name type="scientific">Tropicibacter oceani</name>
    <dbReference type="NCBI Taxonomy" id="3058420"/>
    <lineage>
        <taxon>Bacteria</taxon>
        <taxon>Pseudomonadati</taxon>
        <taxon>Pseudomonadota</taxon>
        <taxon>Alphaproteobacteria</taxon>
        <taxon>Rhodobacterales</taxon>
        <taxon>Roseobacteraceae</taxon>
        <taxon>Tropicibacter</taxon>
    </lineage>
</organism>
<sequence>MPEHQTNSTWMPNAFDLIRAYNADGGTPPDDKEPAAVLALTGTCAEDFAALQS</sequence>
<gene>
    <name evidence="1" type="ORF">QF118_07200</name>
</gene>
<dbReference type="EMBL" id="CP124616">
    <property type="protein sequence ID" value="WGW05326.1"/>
    <property type="molecule type" value="Genomic_DNA"/>
</dbReference>
<proteinExistence type="predicted"/>
<keyword evidence="2" id="KW-1185">Reference proteome</keyword>
<accession>A0ABY8QMT9</accession>
<dbReference type="RefSeq" id="WP_282301950.1">
    <property type="nucleotide sequence ID" value="NZ_CP124616.1"/>
</dbReference>